<dbReference type="PROSITE" id="PS50043">
    <property type="entry name" value="HTH_LUXR_2"/>
    <property type="match status" value="1"/>
</dbReference>
<sequence>MQLPVASNWRRDTSLDEVNFSEVFEALSARKGDCLREAAKGYSAKEIGRALNLSPHTVNNHILETRKKLGGVSRLKAGHLFVEWEARRGGIYCPPYPVTIPQDDDSRSSAPTVTKVDALATQDGFEDIFAEEQRPFGVRESLTALQGIVPLRVAGRQLNDLNGSSTLIVFAILTTIMLFAVGGGISLLLVLNTLVEK</sequence>
<accession>T0HEW9</accession>
<keyword evidence="1" id="KW-0805">Transcription regulation</keyword>
<dbReference type="InterPro" id="IPR036388">
    <property type="entry name" value="WH-like_DNA-bd_sf"/>
</dbReference>
<dbReference type="PANTHER" id="PTHR44688:SF16">
    <property type="entry name" value="DNA-BINDING TRANSCRIPTIONAL ACTIVATOR DEVR_DOSR"/>
    <property type="match status" value="1"/>
</dbReference>
<dbReference type="PATRIC" id="fig|1331060.3.peg.2271"/>
<evidence type="ECO:0000256" key="1">
    <source>
        <dbReference type="ARBA" id="ARBA00023015"/>
    </source>
</evidence>
<evidence type="ECO:0000256" key="4">
    <source>
        <dbReference type="SAM" id="Phobius"/>
    </source>
</evidence>
<dbReference type="SMART" id="SM00421">
    <property type="entry name" value="HTH_LUXR"/>
    <property type="match status" value="1"/>
</dbReference>
<name>T0HEW9_9SPHN</name>
<dbReference type="GO" id="GO:0006355">
    <property type="term" value="P:regulation of DNA-templated transcription"/>
    <property type="evidence" value="ECO:0007669"/>
    <property type="project" value="InterPro"/>
</dbReference>
<dbReference type="InterPro" id="IPR000792">
    <property type="entry name" value="Tscrpt_reg_LuxR_C"/>
</dbReference>
<evidence type="ECO:0000256" key="3">
    <source>
        <dbReference type="ARBA" id="ARBA00023163"/>
    </source>
</evidence>
<keyword evidence="7" id="KW-1185">Reference proteome</keyword>
<dbReference type="InterPro" id="IPR016032">
    <property type="entry name" value="Sig_transdc_resp-reg_C-effctor"/>
</dbReference>
<keyword evidence="4" id="KW-0812">Transmembrane</keyword>
<evidence type="ECO:0000313" key="6">
    <source>
        <dbReference type="EMBL" id="EQB14881.1"/>
    </source>
</evidence>
<dbReference type="Gene3D" id="1.10.10.10">
    <property type="entry name" value="Winged helix-like DNA-binding domain superfamily/Winged helix DNA-binding domain"/>
    <property type="match status" value="1"/>
</dbReference>
<keyword evidence="4" id="KW-0472">Membrane</keyword>
<dbReference type="AlphaFoldDB" id="T0HEW9"/>
<feature type="transmembrane region" description="Helical" evidence="4">
    <location>
        <begin position="167"/>
        <end position="191"/>
    </location>
</feature>
<keyword evidence="4" id="KW-1133">Transmembrane helix</keyword>
<reference evidence="6 7" key="1">
    <citation type="journal article" date="2013" name="Genome Announc.">
        <title>Draft Genome Sequence of Sphingobium lactosutens Strain DS20T, Isolated from a Hexachlorocyclohexane Dumpsite.</title>
        <authorList>
            <person name="Kumar R."/>
            <person name="Dwivedi V."/>
            <person name="Negi V."/>
            <person name="Khurana J.P."/>
            <person name="Lal R."/>
        </authorList>
    </citation>
    <scope>NUCLEOTIDE SEQUENCE [LARGE SCALE GENOMIC DNA]</scope>
    <source>
        <strain evidence="6 7">DS20</strain>
    </source>
</reference>
<keyword evidence="3" id="KW-0804">Transcription</keyword>
<proteinExistence type="predicted"/>
<dbReference type="Proteomes" id="UP000015531">
    <property type="component" value="Unassembled WGS sequence"/>
</dbReference>
<dbReference type="EMBL" id="ATDP01000089">
    <property type="protein sequence ID" value="EQB14881.1"/>
    <property type="molecule type" value="Genomic_DNA"/>
</dbReference>
<dbReference type="Pfam" id="PF00196">
    <property type="entry name" value="GerE"/>
    <property type="match status" value="1"/>
</dbReference>
<evidence type="ECO:0000313" key="7">
    <source>
        <dbReference type="Proteomes" id="UP000015531"/>
    </source>
</evidence>
<feature type="domain" description="HTH luxR-type" evidence="5">
    <location>
        <begin position="20"/>
        <end position="85"/>
    </location>
</feature>
<evidence type="ECO:0000259" key="5">
    <source>
        <dbReference type="PROSITE" id="PS50043"/>
    </source>
</evidence>
<comment type="caution">
    <text evidence="6">The sequence shown here is derived from an EMBL/GenBank/DDBJ whole genome shotgun (WGS) entry which is preliminary data.</text>
</comment>
<gene>
    <name evidence="6" type="ORF">RLDS_11980</name>
</gene>
<dbReference type="PANTHER" id="PTHR44688">
    <property type="entry name" value="DNA-BINDING TRANSCRIPTIONAL ACTIVATOR DEVR_DOSR"/>
    <property type="match status" value="1"/>
</dbReference>
<organism evidence="6 7">
    <name type="scientific">Sphingobium lactosutens DS20</name>
    <dbReference type="NCBI Taxonomy" id="1331060"/>
    <lineage>
        <taxon>Bacteria</taxon>
        <taxon>Pseudomonadati</taxon>
        <taxon>Pseudomonadota</taxon>
        <taxon>Alphaproteobacteria</taxon>
        <taxon>Sphingomonadales</taxon>
        <taxon>Sphingomonadaceae</taxon>
        <taxon>Sphingobium</taxon>
    </lineage>
</organism>
<dbReference type="GO" id="GO:0003677">
    <property type="term" value="F:DNA binding"/>
    <property type="evidence" value="ECO:0007669"/>
    <property type="project" value="UniProtKB-KW"/>
</dbReference>
<protein>
    <recommendedName>
        <fullName evidence="5">HTH luxR-type domain-containing protein</fullName>
    </recommendedName>
</protein>
<dbReference type="eggNOG" id="COG2197">
    <property type="taxonomic scope" value="Bacteria"/>
</dbReference>
<keyword evidence="2" id="KW-0238">DNA-binding</keyword>
<dbReference type="CDD" id="cd06170">
    <property type="entry name" value="LuxR_C_like"/>
    <property type="match status" value="1"/>
</dbReference>
<dbReference type="SUPFAM" id="SSF46894">
    <property type="entry name" value="C-terminal effector domain of the bipartite response regulators"/>
    <property type="match status" value="1"/>
</dbReference>
<dbReference type="PRINTS" id="PR00038">
    <property type="entry name" value="HTHLUXR"/>
</dbReference>
<evidence type="ECO:0000256" key="2">
    <source>
        <dbReference type="ARBA" id="ARBA00023125"/>
    </source>
</evidence>